<evidence type="ECO:0000256" key="2">
    <source>
        <dbReference type="SAM" id="Phobius"/>
    </source>
</evidence>
<sequence length="201" mass="21521">MARDYAHSPKRGGRQAKGRGGGGGGGMPGWVWLIFGLAIGLVVAAFVYIKRPAGGMPSAQPAGEITEEPAAGPAAKPKKEPKETVKLPPKEKARFTFYELLPSEEVVVPRGDKEAAKTPAAGDGSTYVIQVASYRDREEADKQKATLALLGIESRIETVTIDGSDTFYRVRVGPLKDFGKVQIISNRLEDNGIQAMVVKVK</sequence>
<dbReference type="SUPFAM" id="SSF110997">
    <property type="entry name" value="Sporulation related repeat"/>
    <property type="match status" value="1"/>
</dbReference>
<dbReference type="RefSeq" id="WP_104229383.1">
    <property type="nucleotide sequence ID" value="NZ_PSNW01000002.1"/>
</dbReference>
<dbReference type="Pfam" id="PF05036">
    <property type="entry name" value="SPOR"/>
    <property type="match status" value="1"/>
</dbReference>
<comment type="caution">
    <text evidence="4">The sequence shown here is derived from an EMBL/GenBank/DDBJ whole genome shotgun (WGS) entry which is preliminary data.</text>
</comment>
<dbReference type="EMBL" id="PSNW01000002">
    <property type="protein sequence ID" value="PPE75157.1"/>
    <property type="molecule type" value="Genomic_DNA"/>
</dbReference>
<keyword evidence="2" id="KW-0812">Transmembrane</keyword>
<feature type="transmembrane region" description="Helical" evidence="2">
    <location>
        <begin position="29"/>
        <end position="49"/>
    </location>
</feature>
<dbReference type="PROSITE" id="PS51724">
    <property type="entry name" value="SPOR"/>
    <property type="match status" value="1"/>
</dbReference>
<dbReference type="Gene3D" id="3.30.70.1070">
    <property type="entry name" value="Sporulation related repeat"/>
    <property type="match status" value="1"/>
</dbReference>
<dbReference type="InterPro" id="IPR052521">
    <property type="entry name" value="Cell_div_SPOR-domain"/>
</dbReference>
<keyword evidence="5" id="KW-1185">Reference proteome</keyword>
<evidence type="ECO:0000259" key="3">
    <source>
        <dbReference type="PROSITE" id="PS51724"/>
    </source>
</evidence>
<keyword evidence="2" id="KW-0472">Membrane</keyword>
<feature type="compositionally biased region" description="Basic residues" evidence="1">
    <location>
        <begin position="8"/>
        <end position="17"/>
    </location>
</feature>
<protein>
    <recommendedName>
        <fullName evidence="3">SPOR domain-containing protein</fullName>
    </recommendedName>
</protein>
<dbReference type="GO" id="GO:0042834">
    <property type="term" value="F:peptidoglycan binding"/>
    <property type="evidence" value="ECO:0007669"/>
    <property type="project" value="InterPro"/>
</dbReference>
<dbReference type="OrthoDB" id="8558195at2"/>
<dbReference type="InterPro" id="IPR007730">
    <property type="entry name" value="SPOR-like_dom"/>
</dbReference>
<proteinExistence type="predicted"/>
<dbReference type="Proteomes" id="UP000238220">
    <property type="component" value="Unassembled WGS sequence"/>
</dbReference>
<feature type="region of interest" description="Disordered" evidence="1">
    <location>
        <begin position="57"/>
        <end position="85"/>
    </location>
</feature>
<dbReference type="AlphaFoldDB" id="A0A2S5TJM5"/>
<dbReference type="GO" id="GO:0032506">
    <property type="term" value="P:cytokinetic process"/>
    <property type="evidence" value="ECO:0007669"/>
    <property type="project" value="TreeGrafter"/>
</dbReference>
<reference evidence="4 5" key="1">
    <citation type="submission" date="2018-02" db="EMBL/GenBank/DDBJ databases">
        <title>Genome sequencing of Solimonas sp. HR-BB.</title>
        <authorList>
            <person name="Lee Y."/>
            <person name="Jeon C.O."/>
        </authorList>
    </citation>
    <scope>NUCLEOTIDE SEQUENCE [LARGE SCALE GENOMIC DNA]</scope>
    <source>
        <strain evidence="4 5">HR-BB</strain>
    </source>
</reference>
<evidence type="ECO:0000313" key="5">
    <source>
        <dbReference type="Proteomes" id="UP000238220"/>
    </source>
</evidence>
<evidence type="ECO:0000256" key="1">
    <source>
        <dbReference type="SAM" id="MobiDB-lite"/>
    </source>
</evidence>
<dbReference type="PANTHER" id="PTHR38687:SF1">
    <property type="entry name" value="CELL DIVISION PROTEIN DEDD"/>
    <property type="match status" value="1"/>
</dbReference>
<feature type="domain" description="SPOR" evidence="3">
    <location>
        <begin position="121"/>
        <end position="200"/>
    </location>
</feature>
<accession>A0A2S5TJM5</accession>
<dbReference type="GO" id="GO:0032153">
    <property type="term" value="C:cell division site"/>
    <property type="evidence" value="ECO:0007669"/>
    <property type="project" value="TreeGrafter"/>
</dbReference>
<gene>
    <name evidence="4" type="ORF">C3942_05640</name>
</gene>
<dbReference type="InterPro" id="IPR036680">
    <property type="entry name" value="SPOR-like_sf"/>
</dbReference>
<keyword evidence="2" id="KW-1133">Transmembrane helix</keyword>
<name>A0A2S5TJM5_9GAMM</name>
<feature type="region of interest" description="Disordered" evidence="1">
    <location>
        <begin position="1"/>
        <end position="23"/>
    </location>
</feature>
<organism evidence="4 5">
    <name type="scientific">Solimonas fluminis</name>
    <dbReference type="NCBI Taxonomy" id="2086571"/>
    <lineage>
        <taxon>Bacteria</taxon>
        <taxon>Pseudomonadati</taxon>
        <taxon>Pseudomonadota</taxon>
        <taxon>Gammaproteobacteria</taxon>
        <taxon>Nevskiales</taxon>
        <taxon>Nevskiaceae</taxon>
        <taxon>Solimonas</taxon>
    </lineage>
</organism>
<dbReference type="GO" id="GO:0030428">
    <property type="term" value="C:cell septum"/>
    <property type="evidence" value="ECO:0007669"/>
    <property type="project" value="TreeGrafter"/>
</dbReference>
<evidence type="ECO:0000313" key="4">
    <source>
        <dbReference type="EMBL" id="PPE75157.1"/>
    </source>
</evidence>
<dbReference type="PANTHER" id="PTHR38687">
    <property type="entry name" value="CELL DIVISION PROTEIN DEDD-RELATED"/>
    <property type="match status" value="1"/>
</dbReference>